<comment type="caution">
    <text evidence="2">The sequence shown here is derived from an EMBL/GenBank/DDBJ whole genome shotgun (WGS) entry which is preliminary data.</text>
</comment>
<dbReference type="Proteomes" id="UP001147760">
    <property type="component" value="Unassembled WGS sequence"/>
</dbReference>
<accession>A0A9W9WQC0</accession>
<name>A0A9W9WQC0_9EURO</name>
<dbReference type="AlphaFoldDB" id="A0A9W9WQC0"/>
<gene>
    <name evidence="2" type="ORF">N7530_008938</name>
</gene>
<evidence type="ECO:0000313" key="3">
    <source>
        <dbReference type="Proteomes" id="UP001147760"/>
    </source>
</evidence>
<feature type="region of interest" description="Disordered" evidence="1">
    <location>
        <begin position="1"/>
        <end position="31"/>
    </location>
</feature>
<evidence type="ECO:0000313" key="2">
    <source>
        <dbReference type="EMBL" id="KAJ5471581.1"/>
    </source>
</evidence>
<organism evidence="2 3">
    <name type="scientific">Penicillium desertorum</name>
    <dbReference type="NCBI Taxonomy" id="1303715"/>
    <lineage>
        <taxon>Eukaryota</taxon>
        <taxon>Fungi</taxon>
        <taxon>Dikarya</taxon>
        <taxon>Ascomycota</taxon>
        <taxon>Pezizomycotina</taxon>
        <taxon>Eurotiomycetes</taxon>
        <taxon>Eurotiomycetidae</taxon>
        <taxon>Eurotiales</taxon>
        <taxon>Aspergillaceae</taxon>
        <taxon>Penicillium</taxon>
    </lineage>
</organism>
<dbReference type="EMBL" id="JAPWDO010000005">
    <property type="protein sequence ID" value="KAJ5471581.1"/>
    <property type="molecule type" value="Genomic_DNA"/>
</dbReference>
<reference evidence="2" key="2">
    <citation type="journal article" date="2023" name="IMA Fungus">
        <title>Comparative genomic study of the Penicillium genus elucidates a diverse pangenome and 15 lateral gene transfer events.</title>
        <authorList>
            <person name="Petersen C."/>
            <person name="Sorensen T."/>
            <person name="Nielsen M.R."/>
            <person name="Sondergaard T.E."/>
            <person name="Sorensen J.L."/>
            <person name="Fitzpatrick D.A."/>
            <person name="Frisvad J.C."/>
            <person name="Nielsen K.L."/>
        </authorList>
    </citation>
    <scope>NUCLEOTIDE SEQUENCE</scope>
    <source>
        <strain evidence="2">IBT 17660</strain>
    </source>
</reference>
<protein>
    <submittedName>
        <fullName evidence="2">Uncharacterized protein</fullName>
    </submittedName>
</protein>
<proteinExistence type="predicted"/>
<sequence length="124" mass="13894">MLEQVLPSGSKVVAAPAASHTDIEPLPGRRPPITAARRDLWAIGREQRLCSVTDRITPHRIASHRIASHRHVVAPEGTDRFSAASRVSSCHSYDHPGNHRDHETDRAYLGQSNVKLWFHVLRLE</sequence>
<evidence type="ECO:0000256" key="1">
    <source>
        <dbReference type="SAM" id="MobiDB-lite"/>
    </source>
</evidence>
<keyword evidence="3" id="KW-1185">Reference proteome</keyword>
<reference evidence="2" key="1">
    <citation type="submission" date="2022-12" db="EMBL/GenBank/DDBJ databases">
        <authorList>
            <person name="Petersen C."/>
        </authorList>
    </citation>
    <scope>NUCLEOTIDE SEQUENCE</scope>
    <source>
        <strain evidence="2">IBT 17660</strain>
    </source>
</reference>